<dbReference type="Proteomes" id="UP000184286">
    <property type="component" value="Unassembled WGS sequence"/>
</dbReference>
<dbReference type="SUPFAM" id="SSF53955">
    <property type="entry name" value="Lysozyme-like"/>
    <property type="match status" value="1"/>
</dbReference>
<evidence type="ECO:0000256" key="3">
    <source>
        <dbReference type="SAM" id="SignalP"/>
    </source>
</evidence>
<dbReference type="Gene3D" id="1.10.530.10">
    <property type="match status" value="1"/>
</dbReference>
<reference evidence="6" key="1">
    <citation type="submission" date="2016-11" db="EMBL/GenBank/DDBJ databases">
        <authorList>
            <person name="Schniete J.K."/>
            <person name="Salih T."/>
            <person name="Algora Gallardo L."/>
            <person name="Martinez Fernandez S."/>
            <person name="Herron P.R."/>
        </authorList>
    </citation>
    <scope>NUCLEOTIDE SEQUENCE [LARGE SCALE GENOMIC DNA]</scope>
    <source>
        <strain evidence="6">DSM 41896</strain>
    </source>
</reference>
<sequence length="123" mass="13003">MFSLQKRMMPRHGRGPLRSGRTALRLALPLAALLTVMAPAAGAAPSVPAEADWDAIARCESGGNWRANTGNGHYGGLQFSQRSWVAAGGLRHAPRADLASRKAQIAVARRLAAMQGMNAWACA</sequence>
<reference evidence="5 6" key="2">
    <citation type="submission" date="2017-02" db="EMBL/GenBank/DDBJ databases">
        <title>Draft genome sequence of Streptomyces phaeoluteigriseus type strain DSM41896.</title>
        <authorList>
            <person name="Salih T.S."/>
            <person name="Algora Gallardo L."/>
            <person name="Melo Santos T."/>
            <person name="Filgueira Martinez S."/>
            <person name="Herron P.R."/>
        </authorList>
    </citation>
    <scope>NUCLEOTIDE SEQUENCE [LARGE SCALE GENOMIC DNA]</scope>
    <source>
        <strain evidence="5 6">DSM 41896</strain>
    </source>
</reference>
<name>A0A1V6MHN3_9ACTN</name>
<dbReference type="InterPro" id="IPR010618">
    <property type="entry name" value="RPF"/>
</dbReference>
<feature type="domain" description="Resuscitation-promoting factor core lysozyme-like" evidence="4">
    <location>
        <begin position="49"/>
        <end position="123"/>
    </location>
</feature>
<dbReference type="InterPro" id="IPR023346">
    <property type="entry name" value="Lysozyme-like_dom_sf"/>
</dbReference>
<dbReference type="STRING" id="114686.BM536_036610"/>
<dbReference type="Pfam" id="PF06737">
    <property type="entry name" value="Transglycosylas"/>
    <property type="match status" value="1"/>
</dbReference>
<proteinExistence type="inferred from homology"/>
<dbReference type="GO" id="GO:0016787">
    <property type="term" value="F:hydrolase activity"/>
    <property type="evidence" value="ECO:0007669"/>
    <property type="project" value="UniProtKB-KW"/>
</dbReference>
<dbReference type="EMBL" id="MPOH02000023">
    <property type="protein sequence ID" value="OQD51980.1"/>
    <property type="molecule type" value="Genomic_DNA"/>
</dbReference>
<feature type="chain" id="PRO_5012461054" description="Resuscitation-promoting factor core lysozyme-like domain-containing protein" evidence="3">
    <location>
        <begin position="44"/>
        <end position="123"/>
    </location>
</feature>
<dbReference type="RefSeq" id="WP_073497196.1">
    <property type="nucleotide sequence ID" value="NZ_JBHVDU010000043.1"/>
</dbReference>
<gene>
    <name evidence="5" type="ORF">BM536_036610</name>
</gene>
<comment type="similarity">
    <text evidence="1">Belongs to the transglycosylase family. Rpf subfamily.</text>
</comment>
<protein>
    <recommendedName>
        <fullName evidence="4">Resuscitation-promoting factor core lysozyme-like domain-containing protein</fullName>
    </recommendedName>
</protein>
<evidence type="ECO:0000256" key="1">
    <source>
        <dbReference type="ARBA" id="ARBA00010830"/>
    </source>
</evidence>
<keyword evidence="3" id="KW-0732">Signal</keyword>
<dbReference type="AlphaFoldDB" id="A0A1V6MHN3"/>
<keyword evidence="2" id="KW-0378">Hydrolase</keyword>
<dbReference type="CDD" id="cd13925">
    <property type="entry name" value="RPF"/>
    <property type="match status" value="1"/>
</dbReference>
<accession>A0A1V6MHN3</accession>
<feature type="signal peptide" evidence="3">
    <location>
        <begin position="1"/>
        <end position="43"/>
    </location>
</feature>
<evidence type="ECO:0000313" key="6">
    <source>
        <dbReference type="Proteomes" id="UP000184286"/>
    </source>
</evidence>
<evidence type="ECO:0000256" key="2">
    <source>
        <dbReference type="ARBA" id="ARBA00022801"/>
    </source>
</evidence>
<evidence type="ECO:0000259" key="4">
    <source>
        <dbReference type="Pfam" id="PF06737"/>
    </source>
</evidence>
<organism evidence="5 6">
    <name type="scientific">Streptomyces phaeoluteigriseus</name>
    <dbReference type="NCBI Taxonomy" id="114686"/>
    <lineage>
        <taxon>Bacteria</taxon>
        <taxon>Bacillati</taxon>
        <taxon>Actinomycetota</taxon>
        <taxon>Actinomycetes</taxon>
        <taxon>Kitasatosporales</taxon>
        <taxon>Streptomycetaceae</taxon>
        <taxon>Streptomyces</taxon>
        <taxon>Streptomyces aurantiacus group</taxon>
    </lineage>
</organism>
<evidence type="ECO:0000313" key="5">
    <source>
        <dbReference type="EMBL" id="OQD51980.1"/>
    </source>
</evidence>
<comment type="caution">
    <text evidence="5">The sequence shown here is derived from an EMBL/GenBank/DDBJ whole genome shotgun (WGS) entry which is preliminary data.</text>
</comment>